<dbReference type="AlphaFoldDB" id="A0A225E9N7"/>
<comment type="caution">
    <text evidence="2">The sequence shown here is derived from an EMBL/GenBank/DDBJ whole genome shotgun (WGS) entry which is preliminary data.</text>
</comment>
<evidence type="ECO:0000313" key="3">
    <source>
        <dbReference type="Proteomes" id="UP000214646"/>
    </source>
</evidence>
<evidence type="ECO:0000313" key="2">
    <source>
        <dbReference type="EMBL" id="OWK45137.1"/>
    </source>
</evidence>
<keyword evidence="3" id="KW-1185">Reference proteome</keyword>
<evidence type="ECO:0000256" key="1">
    <source>
        <dbReference type="SAM" id="MobiDB-lite"/>
    </source>
</evidence>
<name>A0A225E9N7_9BACT</name>
<feature type="region of interest" description="Disordered" evidence="1">
    <location>
        <begin position="26"/>
        <end position="79"/>
    </location>
</feature>
<dbReference type="Proteomes" id="UP000214646">
    <property type="component" value="Unassembled WGS sequence"/>
</dbReference>
<protein>
    <submittedName>
        <fullName evidence="2">Uncharacterized protein</fullName>
    </submittedName>
</protein>
<sequence length="113" mass="11996">MRPANPHAVLSYEPVAQAKENRLSAFFSNSSRRHPTTLASSPEGAAENSPGREPWACPELTSSHSPFETSALGWSTPPAGRPGLTTWANLCRPFGAQNVCPRTAGNEGPSLNP</sequence>
<organism evidence="2 3">
    <name type="scientific">Fimbriiglobus ruber</name>
    <dbReference type="NCBI Taxonomy" id="1908690"/>
    <lineage>
        <taxon>Bacteria</taxon>
        <taxon>Pseudomonadati</taxon>
        <taxon>Planctomycetota</taxon>
        <taxon>Planctomycetia</taxon>
        <taxon>Gemmatales</taxon>
        <taxon>Gemmataceae</taxon>
        <taxon>Fimbriiglobus</taxon>
    </lineage>
</organism>
<accession>A0A225E9N7</accession>
<dbReference type="EMBL" id="NIDE01000002">
    <property type="protein sequence ID" value="OWK45137.1"/>
    <property type="molecule type" value="Genomic_DNA"/>
</dbReference>
<gene>
    <name evidence="2" type="ORF">FRUB_01468</name>
</gene>
<reference evidence="3" key="1">
    <citation type="submission" date="2017-06" db="EMBL/GenBank/DDBJ databases">
        <title>Genome analysis of Fimbriiglobus ruber SP5, the first member of the order Planctomycetales with confirmed chitinolytic capability.</title>
        <authorList>
            <person name="Ravin N.V."/>
            <person name="Rakitin A.L."/>
            <person name="Ivanova A.A."/>
            <person name="Beletsky A.V."/>
            <person name="Kulichevskaya I.S."/>
            <person name="Mardanov A.V."/>
            <person name="Dedysh S.N."/>
        </authorList>
    </citation>
    <scope>NUCLEOTIDE SEQUENCE [LARGE SCALE GENOMIC DNA]</scope>
    <source>
        <strain evidence="3">SP5</strain>
    </source>
</reference>
<proteinExistence type="predicted"/>